<keyword evidence="4" id="KW-1185">Reference proteome</keyword>
<dbReference type="SUPFAM" id="SSF48452">
    <property type="entry name" value="TPR-like"/>
    <property type="match status" value="2"/>
</dbReference>
<dbReference type="PROSITE" id="PS50005">
    <property type="entry name" value="TPR"/>
    <property type="match status" value="1"/>
</dbReference>
<dbReference type="EMBL" id="BMYZ01000003">
    <property type="protein sequence ID" value="GGY84034.1"/>
    <property type="molecule type" value="Genomic_DNA"/>
</dbReference>
<dbReference type="SMART" id="SM00028">
    <property type="entry name" value="TPR"/>
    <property type="match status" value="4"/>
</dbReference>
<gene>
    <name evidence="3" type="ORF">GCM10011613_31180</name>
</gene>
<keyword evidence="1" id="KW-0802">TPR repeat</keyword>
<dbReference type="RefSeq" id="WP_189420282.1">
    <property type="nucleotide sequence ID" value="NZ_BMYZ01000003.1"/>
</dbReference>
<evidence type="ECO:0000256" key="2">
    <source>
        <dbReference type="SAM" id="SignalP"/>
    </source>
</evidence>
<protein>
    <recommendedName>
        <fullName evidence="5">Tetratricopeptide repeat protein</fullName>
    </recommendedName>
</protein>
<feature type="signal peptide" evidence="2">
    <location>
        <begin position="1"/>
        <end position="37"/>
    </location>
</feature>
<evidence type="ECO:0000256" key="1">
    <source>
        <dbReference type="PROSITE-ProRule" id="PRU00339"/>
    </source>
</evidence>
<organism evidence="3 4">
    <name type="scientific">Cellvibrio zantedeschiae</name>
    <dbReference type="NCBI Taxonomy" id="1237077"/>
    <lineage>
        <taxon>Bacteria</taxon>
        <taxon>Pseudomonadati</taxon>
        <taxon>Pseudomonadota</taxon>
        <taxon>Gammaproteobacteria</taxon>
        <taxon>Cellvibrionales</taxon>
        <taxon>Cellvibrionaceae</taxon>
        <taxon>Cellvibrio</taxon>
    </lineage>
</organism>
<evidence type="ECO:0000313" key="3">
    <source>
        <dbReference type="EMBL" id="GGY84034.1"/>
    </source>
</evidence>
<reference evidence="4" key="1">
    <citation type="journal article" date="2019" name="Int. J. Syst. Evol. Microbiol.">
        <title>The Global Catalogue of Microorganisms (GCM) 10K type strain sequencing project: providing services to taxonomists for standard genome sequencing and annotation.</title>
        <authorList>
            <consortium name="The Broad Institute Genomics Platform"/>
            <consortium name="The Broad Institute Genome Sequencing Center for Infectious Disease"/>
            <person name="Wu L."/>
            <person name="Ma J."/>
        </authorList>
    </citation>
    <scope>NUCLEOTIDE SEQUENCE [LARGE SCALE GENOMIC DNA]</scope>
    <source>
        <strain evidence="4">KCTC 32239</strain>
    </source>
</reference>
<evidence type="ECO:0008006" key="5">
    <source>
        <dbReference type="Google" id="ProtNLM"/>
    </source>
</evidence>
<comment type="caution">
    <text evidence="3">The sequence shown here is derived from an EMBL/GenBank/DDBJ whole genome shotgun (WGS) entry which is preliminary data.</text>
</comment>
<evidence type="ECO:0000313" key="4">
    <source>
        <dbReference type="Proteomes" id="UP000619761"/>
    </source>
</evidence>
<dbReference type="InterPro" id="IPR019734">
    <property type="entry name" value="TPR_rpt"/>
</dbReference>
<sequence>MCVKKNLFGIAKSVSFVVALTTGITTVSAVFAPAVMAAEKAQQLSAKMKPLGEAQKLMAEKKWKEALAVINEKVVPVSGKNAYEEQVTNEFKAACLVQLKDYAGVAKVYEAMLAANQVPADQVGQRLNTLAELYLSLGDYSKGIEAYERYLKNNPATIEVTTGMMQAYFKKGDYKNSAEYAQKLIKQAEAAKKPVDKNWLQILGYSYSKLGNNSAYIDVLSKLLELYPSPEYWNDILKFTRNEVNFSDREKIEYYRLKKAVGAMTAEDYNDMAELSLSMLDSGDAKSAIEAGLAAGVVPSSERTTKLLNRAKADAATDLATLDATAKEASTKPNGEPLAKIGAAYLGHGLNDKAISTIQSAIAKGGLKAIDESYVRLGVAYLNSGKKAEAIKAFQSVSDKSNLGRVAKLWIMYAKK</sequence>
<feature type="chain" id="PRO_5046342513" description="Tetratricopeptide repeat protein" evidence="2">
    <location>
        <begin position="38"/>
        <end position="416"/>
    </location>
</feature>
<accession>A0ABQ3B9P7</accession>
<dbReference type="InterPro" id="IPR011990">
    <property type="entry name" value="TPR-like_helical_dom_sf"/>
</dbReference>
<dbReference type="Proteomes" id="UP000619761">
    <property type="component" value="Unassembled WGS sequence"/>
</dbReference>
<dbReference type="Pfam" id="PF13432">
    <property type="entry name" value="TPR_16"/>
    <property type="match status" value="2"/>
</dbReference>
<name>A0ABQ3B9P7_9GAMM</name>
<dbReference type="Pfam" id="PF13174">
    <property type="entry name" value="TPR_6"/>
    <property type="match status" value="1"/>
</dbReference>
<proteinExistence type="predicted"/>
<feature type="repeat" description="TPR" evidence="1">
    <location>
        <begin position="124"/>
        <end position="157"/>
    </location>
</feature>
<dbReference type="Gene3D" id="1.25.40.10">
    <property type="entry name" value="Tetratricopeptide repeat domain"/>
    <property type="match status" value="2"/>
</dbReference>
<keyword evidence="2" id="KW-0732">Signal</keyword>